<protein>
    <recommendedName>
        <fullName evidence="4">DUF11 domain-containing protein</fullName>
    </recommendedName>
</protein>
<evidence type="ECO:0008006" key="4">
    <source>
        <dbReference type="Google" id="ProtNLM"/>
    </source>
</evidence>
<keyword evidence="3" id="KW-1185">Reference proteome</keyword>
<accession>A0ABM7FE22</accession>
<reference evidence="2 3" key="1">
    <citation type="journal article" date="2010" name="ChemBioChem">
        <title>Cloning and characterization of the biosynthetic gene cluster of 16-membered macrolide antibiotic FD-891: involvement of a dual functional cytochrome P450 monooxygenase catalyzing epoxidation and hydroxylation.</title>
        <authorList>
            <person name="Kudo F."/>
            <person name="Motegi A."/>
            <person name="Mizoue K."/>
            <person name="Eguchi T."/>
        </authorList>
    </citation>
    <scope>NUCLEOTIDE SEQUENCE [LARGE SCALE GENOMIC DNA]</scope>
    <source>
        <strain evidence="2 3">A-8890</strain>
    </source>
</reference>
<proteinExistence type="predicted"/>
<name>A0ABM7FE22_9ACTN</name>
<reference evidence="2 3" key="2">
    <citation type="journal article" date="2023" name="ChemBioChem">
        <title>Acyltransferase Domain Exchange between Two Independent Type I Polyketide Synthases in the Same Producer Strain of Macrolide Antibiotics.</title>
        <authorList>
            <person name="Kudo F."/>
            <person name="Kishikawa K."/>
            <person name="Tsuboi K."/>
            <person name="Kido T."/>
            <person name="Usui T."/>
            <person name="Hashimoto J."/>
            <person name="Shin-Ya K."/>
            <person name="Miyanaga A."/>
            <person name="Eguchi T."/>
        </authorList>
    </citation>
    <scope>NUCLEOTIDE SEQUENCE [LARGE SCALE GENOMIC DNA]</scope>
    <source>
        <strain evidence="2 3">A-8890</strain>
    </source>
</reference>
<evidence type="ECO:0000256" key="1">
    <source>
        <dbReference type="SAM" id="MobiDB-lite"/>
    </source>
</evidence>
<feature type="region of interest" description="Disordered" evidence="1">
    <location>
        <begin position="357"/>
        <end position="378"/>
    </location>
</feature>
<organism evidence="2 3">
    <name type="scientific">Streptomyces graminofaciens</name>
    <dbReference type="NCBI Taxonomy" id="68212"/>
    <lineage>
        <taxon>Bacteria</taxon>
        <taxon>Bacillati</taxon>
        <taxon>Actinomycetota</taxon>
        <taxon>Actinomycetes</taxon>
        <taxon>Kitasatosporales</taxon>
        <taxon>Streptomycetaceae</taxon>
        <taxon>Streptomyces</taxon>
    </lineage>
</organism>
<dbReference type="EMBL" id="AP018448">
    <property type="protein sequence ID" value="BBC34596.1"/>
    <property type="molecule type" value="Genomic_DNA"/>
</dbReference>
<gene>
    <name evidence="2" type="ORF">SGFS_058900</name>
</gene>
<evidence type="ECO:0000313" key="3">
    <source>
        <dbReference type="Proteomes" id="UP001321542"/>
    </source>
</evidence>
<evidence type="ECO:0000313" key="2">
    <source>
        <dbReference type="EMBL" id="BBC34596.1"/>
    </source>
</evidence>
<dbReference type="Proteomes" id="UP001321542">
    <property type="component" value="Chromosome"/>
</dbReference>
<sequence length="492" mass="52177">MLAGTLALMSTLLGTGSGRATTAESGPRDITQNVFYVPLHEQEPYTSDLLGLEWAYDGPPRDAELTVDASGLDGVAVVASGADGCKPKGRPSFSCSKPLYPDSEGWNMQELGLRPATGARPGDSGTLRYTLEPKGLPAVRGSLKVIAGRPELRVNEPAAIREMTPGESFNVPMVIRNTGDVPARGVVLLMESNEDLSAATRHSNCRYTKDAGGLVQCLLPDEVIAPGETVEVSSGLRMKADRDALTERLSYGAWSFHSSGRHPGPPCCVDTPDPDLTPGRAAPLTLTRAPALGKGMRFTKTPEPVLVEVPVRNTADVEVFGTSLRGGIGSSHHIRIGFRNNGPARLEGVQTEFLVPPGTEVTESPYDPGGEDNECVPTDDGRRYTCGSEGKVGQKVFYDFTLRIKSKNTTPGCVTVAPPADDSAKTKDPEPDNDKAAVQVAENKAFSCAPSKDEDDAGPDADWPVATGIAAVATTSLLLVLGHRRRKRPASH</sequence>